<feature type="chain" id="PRO_5046337094" description="PsbP C-terminal domain-containing protein" evidence="1">
    <location>
        <begin position="21"/>
        <end position="205"/>
    </location>
</feature>
<name>A0A7T3BQZ3_9BURK</name>
<reference evidence="2 3" key="1">
    <citation type="submission" date="2020-12" db="EMBL/GenBank/DDBJ databases">
        <title>FDA dAtabase for Regulatory Grade micrObial Sequences (FDA-ARGOS): Supporting development and validation of Infectious Disease Dx tests.</title>
        <authorList>
            <person name="Sproer C."/>
            <person name="Gronow S."/>
            <person name="Severitt S."/>
            <person name="Schroder I."/>
            <person name="Tallon L."/>
            <person name="Sadzewicz L."/>
            <person name="Zhao X."/>
            <person name="Boylan J."/>
            <person name="Ott S."/>
            <person name="Bowen H."/>
            <person name="Vavikolanu K."/>
            <person name="Mehta A."/>
            <person name="Aluvathingal J."/>
            <person name="Nadendla S."/>
            <person name="Lowell S."/>
            <person name="Myers T."/>
            <person name="Yan Y."/>
            <person name="Sichtig H."/>
        </authorList>
    </citation>
    <scope>NUCLEOTIDE SEQUENCE [LARGE SCALE GENOMIC DNA]</scope>
    <source>
        <strain evidence="2 3">FDAARGOS_872</strain>
    </source>
</reference>
<accession>A0A7T3BQZ3</accession>
<proteinExistence type="predicted"/>
<dbReference type="EMBL" id="CP065725">
    <property type="protein sequence ID" value="QPT40232.1"/>
    <property type="molecule type" value="Genomic_DNA"/>
</dbReference>
<protein>
    <recommendedName>
        <fullName evidence="4">PsbP C-terminal domain-containing protein</fullName>
    </recommendedName>
</protein>
<evidence type="ECO:0000313" key="3">
    <source>
        <dbReference type="Proteomes" id="UP000594903"/>
    </source>
</evidence>
<feature type="signal peptide" evidence="1">
    <location>
        <begin position="1"/>
        <end position="20"/>
    </location>
</feature>
<dbReference type="RefSeq" id="WP_018575408.1">
    <property type="nucleotide sequence ID" value="NZ_CP065725.1"/>
</dbReference>
<sequence>MRKLLIAIAILISYPAITHAENYRFDGLYEISVPGDWRVVSSSHATELMKQAGKIANTAKVELDVDLKDIATPFMIYKEKSNEAFLTRVMVGPPELTKEEFDGLTVSDINTLGDELSKRQNEIMRASGIRLISSQSGTGTFKGTPAVRTESISYNSKGFKVSRAQYIVYRTSATLIISLEHTVLSGEPNYKLIENQISSFNVLAQ</sequence>
<evidence type="ECO:0000256" key="1">
    <source>
        <dbReference type="SAM" id="SignalP"/>
    </source>
</evidence>
<evidence type="ECO:0008006" key="4">
    <source>
        <dbReference type="Google" id="ProtNLM"/>
    </source>
</evidence>
<keyword evidence="1" id="KW-0732">Signal</keyword>
<evidence type="ECO:0000313" key="2">
    <source>
        <dbReference type="EMBL" id="QPT40232.1"/>
    </source>
</evidence>
<keyword evidence="3" id="KW-1185">Reference proteome</keyword>
<organism evidence="2 3">
    <name type="scientific">Oligella ureolytica</name>
    <dbReference type="NCBI Taxonomy" id="90244"/>
    <lineage>
        <taxon>Bacteria</taxon>
        <taxon>Pseudomonadati</taxon>
        <taxon>Pseudomonadota</taxon>
        <taxon>Betaproteobacteria</taxon>
        <taxon>Burkholderiales</taxon>
        <taxon>Alcaligenaceae</taxon>
        <taxon>Oligella</taxon>
    </lineage>
</organism>
<dbReference type="Proteomes" id="UP000594903">
    <property type="component" value="Chromosome"/>
</dbReference>
<gene>
    <name evidence="2" type="ORF">I6G29_00910</name>
</gene>